<evidence type="ECO:0000256" key="3">
    <source>
        <dbReference type="ARBA" id="ARBA00023136"/>
    </source>
</evidence>
<evidence type="ECO:0000256" key="4">
    <source>
        <dbReference type="SAM" id="Phobius"/>
    </source>
</evidence>
<dbReference type="InterPro" id="IPR036640">
    <property type="entry name" value="ABC1_TM_sf"/>
</dbReference>
<keyword evidence="2 4" id="KW-1133">Transmembrane helix</keyword>
<evidence type="ECO:0000256" key="1">
    <source>
        <dbReference type="ARBA" id="ARBA00022692"/>
    </source>
</evidence>
<dbReference type="AlphaFoldDB" id="K1T2Y1"/>
<dbReference type="GO" id="GO:0016020">
    <property type="term" value="C:membrane"/>
    <property type="evidence" value="ECO:0007669"/>
    <property type="project" value="InterPro"/>
</dbReference>
<keyword evidence="1 4" id="KW-0812">Transmembrane</keyword>
<dbReference type="PROSITE" id="PS50929">
    <property type="entry name" value="ABC_TM1F"/>
    <property type="match status" value="1"/>
</dbReference>
<accession>K1T2Y1</accession>
<organism evidence="6">
    <name type="scientific">human gut metagenome</name>
    <dbReference type="NCBI Taxonomy" id="408170"/>
    <lineage>
        <taxon>unclassified sequences</taxon>
        <taxon>metagenomes</taxon>
        <taxon>organismal metagenomes</taxon>
    </lineage>
</organism>
<keyword evidence="6" id="KW-0067">ATP-binding</keyword>
<gene>
    <name evidence="6" type="ORF">LEA_09375</name>
</gene>
<dbReference type="GO" id="GO:0005524">
    <property type="term" value="F:ATP binding"/>
    <property type="evidence" value="ECO:0007669"/>
    <property type="project" value="UniProtKB-KW"/>
</dbReference>
<reference evidence="6" key="1">
    <citation type="journal article" date="2013" name="Environ. Microbiol.">
        <title>Microbiota from the distal guts of lean and obese adolescents exhibit partial functional redundancy besides clear differences in community structure.</title>
        <authorList>
            <person name="Ferrer M."/>
            <person name="Ruiz A."/>
            <person name="Lanza F."/>
            <person name="Haange S.B."/>
            <person name="Oberbach A."/>
            <person name="Till H."/>
            <person name="Bargiela R."/>
            <person name="Campoy C."/>
            <person name="Segura M.T."/>
            <person name="Richter M."/>
            <person name="von Bergen M."/>
            <person name="Seifert J."/>
            <person name="Suarez A."/>
        </authorList>
    </citation>
    <scope>NUCLEOTIDE SEQUENCE</scope>
</reference>
<sequence>MVRAFGRERYEDEKFNAKNQRFSQLWIRLGKLLSVYWASGTLLTCLQVMVIVVIGACECVAGRMTLGTFVAFVTYNE</sequence>
<evidence type="ECO:0000259" key="5">
    <source>
        <dbReference type="PROSITE" id="PS50929"/>
    </source>
</evidence>
<keyword evidence="3 4" id="KW-0472">Membrane</keyword>
<name>K1T2Y1_9ZZZZ</name>
<evidence type="ECO:0000256" key="2">
    <source>
        <dbReference type="ARBA" id="ARBA00022989"/>
    </source>
</evidence>
<proteinExistence type="predicted"/>
<feature type="non-terminal residue" evidence="6">
    <location>
        <position position="77"/>
    </location>
</feature>
<protein>
    <submittedName>
        <fullName evidence="6">ABC transporter, ATP-binding protein</fullName>
    </submittedName>
</protein>
<dbReference type="Gene3D" id="1.20.1560.10">
    <property type="entry name" value="ABC transporter type 1, transmembrane domain"/>
    <property type="match status" value="1"/>
</dbReference>
<feature type="transmembrane region" description="Helical" evidence="4">
    <location>
        <begin position="35"/>
        <end position="57"/>
    </location>
</feature>
<comment type="caution">
    <text evidence="6">The sequence shown here is derived from an EMBL/GenBank/DDBJ whole genome shotgun (WGS) entry which is preliminary data.</text>
</comment>
<dbReference type="EMBL" id="AJWY01006277">
    <property type="protein sequence ID" value="EKC67297.1"/>
    <property type="molecule type" value="Genomic_DNA"/>
</dbReference>
<dbReference type="Pfam" id="PF00664">
    <property type="entry name" value="ABC_membrane"/>
    <property type="match status" value="1"/>
</dbReference>
<feature type="domain" description="ABC transmembrane type-1" evidence="5">
    <location>
        <begin position="1"/>
        <end position="77"/>
    </location>
</feature>
<dbReference type="GO" id="GO:0140359">
    <property type="term" value="F:ABC-type transporter activity"/>
    <property type="evidence" value="ECO:0007669"/>
    <property type="project" value="InterPro"/>
</dbReference>
<dbReference type="InterPro" id="IPR011527">
    <property type="entry name" value="ABC1_TM_dom"/>
</dbReference>
<keyword evidence="6" id="KW-0547">Nucleotide-binding</keyword>
<dbReference type="SUPFAM" id="SSF90123">
    <property type="entry name" value="ABC transporter transmembrane region"/>
    <property type="match status" value="1"/>
</dbReference>
<evidence type="ECO:0000313" key="6">
    <source>
        <dbReference type="EMBL" id="EKC67297.1"/>
    </source>
</evidence>